<name>A0A1I3V7P0_9BACT</name>
<dbReference type="RefSeq" id="WP_092375020.1">
    <property type="nucleotide sequence ID" value="NZ_FORX01000009.1"/>
</dbReference>
<organism evidence="1 2">
    <name type="scientific">Desulfomicrobium apsheronum</name>
    <dbReference type="NCBI Taxonomy" id="52560"/>
    <lineage>
        <taxon>Bacteria</taxon>
        <taxon>Pseudomonadati</taxon>
        <taxon>Thermodesulfobacteriota</taxon>
        <taxon>Desulfovibrionia</taxon>
        <taxon>Desulfovibrionales</taxon>
        <taxon>Desulfomicrobiaceae</taxon>
        <taxon>Desulfomicrobium</taxon>
    </lineage>
</organism>
<sequence>MSYLPCVGCGWCCLHDQCTDSMRRHGYRPRCPELFWSDEAGRYLCLTMLEGESGDGIRRNQHTGGGCCAPLNSWRQDIRNRDK</sequence>
<dbReference type="EMBL" id="FORX01000009">
    <property type="protein sequence ID" value="SFJ91160.1"/>
    <property type="molecule type" value="Genomic_DNA"/>
</dbReference>
<dbReference type="STRING" id="52560.SAMN04488082_10991"/>
<dbReference type="OrthoDB" id="8536890at2"/>
<reference evidence="2" key="1">
    <citation type="submission" date="2016-10" db="EMBL/GenBank/DDBJ databases">
        <authorList>
            <person name="Varghese N."/>
            <person name="Submissions S."/>
        </authorList>
    </citation>
    <scope>NUCLEOTIDE SEQUENCE [LARGE SCALE GENOMIC DNA]</scope>
    <source>
        <strain evidence="2">DSM 5918</strain>
    </source>
</reference>
<evidence type="ECO:0000313" key="1">
    <source>
        <dbReference type="EMBL" id="SFJ91160.1"/>
    </source>
</evidence>
<evidence type="ECO:0000313" key="2">
    <source>
        <dbReference type="Proteomes" id="UP000198635"/>
    </source>
</evidence>
<gene>
    <name evidence="1" type="ORF">SAMN04488082_10991</name>
</gene>
<keyword evidence="2" id="KW-1185">Reference proteome</keyword>
<proteinExistence type="predicted"/>
<accession>A0A1I3V7P0</accession>
<protein>
    <submittedName>
        <fullName evidence="1">Uncharacterized protein</fullName>
    </submittedName>
</protein>
<dbReference type="Proteomes" id="UP000198635">
    <property type="component" value="Unassembled WGS sequence"/>
</dbReference>
<dbReference type="AlphaFoldDB" id="A0A1I3V7P0"/>